<protein>
    <submittedName>
        <fullName evidence="1">Uncharacterized protein</fullName>
    </submittedName>
</protein>
<proteinExistence type="predicted"/>
<evidence type="ECO:0000313" key="1">
    <source>
        <dbReference type="EMBL" id="QHT96848.1"/>
    </source>
</evidence>
<dbReference type="EMBL" id="MN740268">
    <property type="protein sequence ID" value="QHT96848.1"/>
    <property type="molecule type" value="Genomic_DNA"/>
</dbReference>
<reference evidence="1" key="1">
    <citation type="journal article" date="2020" name="Nature">
        <title>Giant virus diversity and host interactions through global metagenomics.</title>
        <authorList>
            <person name="Schulz F."/>
            <person name="Roux S."/>
            <person name="Paez-Espino D."/>
            <person name="Jungbluth S."/>
            <person name="Walsh D.A."/>
            <person name="Denef V.J."/>
            <person name="McMahon K.D."/>
            <person name="Konstantinidis K.T."/>
            <person name="Eloe-Fadrosh E.A."/>
            <person name="Kyrpides N.C."/>
            <person name="Woyke T."/>
        </authorList>
    </citation>
    <scope>NUCLEOTIDE SEQUENCE</scope>
    <source>
        <strain evidence="1">GVMAG-M-3300024336-7</strain>
    </source>
</reference>
<dbReference type="AlphaFoldDB" id="A0A6C0IUF0"/>
<sequence>MLSTTKETFEFIAKNWNKDMYKKEKEKYKKICSHILSHETDISITCIRCKTIWDDKNMASYIHGCCSQCDKTAQPCLSNPINKEYVLKYIPKQYHRYLLSSIDVYGVEMIKCNSGKVICTLKNSYPYDGDDKDDYLYMDEYDKSISSEPIETCTINDKIHDNIILESDDIVLSDITLKLEIISRQEIILTLSETISTNAVPFSINPHNLHDLALYYCH</sequence>
<organism evidence="1">
    <name type="scientific">viral metagenome</name>
    <dbReference type="NCBI Taxonomy" id="1070528"/>
    <lineage>
        <taxon>unclassified sequences</taxon>
        <taxon>metagenomes</taxon>
        <taxon>organismal metagenomes</taxon>
    </lineage>
</organism>
<accession>A0A6C0IUF0</accession>
<name>A0A6C0IUF0_9ZZZZ</name>